<evidence type="ECO:0000313" key="1">
    <source>
        <dbReference type="EMBL" id="GIY98059.1"/>
    </source>
</evidence>
<dbReference type="EMBL" id="BPLR01018251">
    <property type="protein sequence ID" value="GIY98059.1"/>
    <property type="molecule type" value="Genomic_DNA"/>
</dbReference>
<keyword evidence="2" id="KW-1185">Reference proteome</keyword>
<gene>
    <name evidence="1" type="ORF">CEXT_659931</name>
</gene>
<evidence type="ECO:0000313" key="2">
    <source>
        <dbReference type="Proteomes" id="UP001054945"/>
    </source>
</evidence>
<name>A0AAV4XW14_CAEEX</name>
<reference evidence="1 2" key="1">
    <citation type="submission" date="2021-06" db="EMBL/GenBank/DDBJ databases">
        <title>Caerostris extrusa draft genome.</title>
        <authorList>
            <person name="Kono N."/>
            <person name="Arakawa K."/>
        </authorList>
    </citation>
    <scope>NUCLEOTIDE SEQUENCE [LARGE SCALE GENOMIC DNA]</scope>
</reference>
<protein>
    <submittedName>
        <fullName evidence="1">Uncharacterized protein</fullName>
    </submittedName>
</protein>
<accession>A0AAV4XW14</accession>
<dbReference type="AlphaFoldDB" id="A0AAV4XW14"/>
<organism evidence="1 2">
    <name type="scientific">Caerostris extrusa</name>
    <name type="common">Bark spider</name>
    <name type="synonym">Caerostris bankana</name>
    <dbReference type="NCBI Taxonomy" id="172846"/>
    <lineage>
        <taxon>Eukaryota</taxon>
        <taxon>Metazoa</taxon>
        <taxon>Ecdysozoa</taxon>
        <taxon>Arthropoda</taxon>
        <taxon>Chelicerata</taxon>
        <taxon>Arachnida</taxon>
        <taxon>Araneae</taxon>
        <taxon>Araneomorphae</taxon>
        <taxon>Entelegynae</taxon>
        <taxon>Araneoidea</taxon>
        <taxon>Araneidae</taxon>
        <taxon>Caerostris</taxon>
    </lineage>
</organism>
<comment type="caution">
    <text evidence="1">The sequence shown here is derived from an EMBL/GenBank/DDBJ whole genome shotgun (WGS) entry which is preliminary data.</text>
</comment>
<dbReference type="Proteomes" id="UP001054945">
    <property type="component" value="Unassembled WGS sequence"/>
</dbReference>
<sequence length="87" mass="9950">MYSSLCPFHQPNLVLPVSVVSCLHKPMQSTICIMARYFLSPPSTCVGMEIHRAMLLFLVVDDPVTVVLWLIQEVEHYGMRVWAFVVK</sequence>
<proteinExistence type="predicted"/>